<evidence type="ECO:0000313" key="2">
    <source>
        <dbReference type="EMBL" id="SEJ69989.1"/>
    </source>
</evidence>
<dbReference type="EMBL" id="FNXY01000011">
    <property type="protein sequence ID" value="SEJ69989.1"/>
    <property type="molecule type" value="Genomic_DNA"/>
</dbReference>
<organism evidence="2 3">
    <name type="scientific">Dyadobacter koreensis</name>
    <dbReference type="NCBI Taxonomy" id="408657"/>
    <lineage>
        <taxon>Bacteria</taxon>
        <taxon>Pseudomonadati</taxon>
        <taxon>Bacteroidota</taxon>
        <taxon>Cytophagia</taxon>
        <taxon>Cytophagales</taxon>
        <taxon>Spirosomataceae</taxon>
        <taxon>Dyadobacter</taxon>
    </lineage>
</organism>
<dbReference type="AlphaFoldDB" id="A0A1H7AWL9"/>
<dbReference type="InterPro" id="IPR006827">
    <property type="entry name" value="Lant_deHydtase_N"/>
</dbReference>
<gene>
    <name evidence="2" type="ORF">SAMN04487995_6023</name>
</gene>
<keyword evidence="3" id="KW-1185">Reference proteome</keyword>
<reference evidence="2 3" key="1">
    <citation type="submission" date="2016-10" db="EMBL/GenBank/DDBJ databases">
        <authorList>
            <person name="de Groot N.N."/>
        </authorList>
    </citation>
    <scope>NUCLEOTIDE SEQUENCE [LARGE SCALE GENOMIC DNA]</scope>
    <source>
        <strain evidence="2 3">DSM 19938</strain>
    </source>
</reference>
<dbReference type="Proteomes" id="UP000199532">
    <property type="component" value="Unassembled WGS sequence"/>
</dbReference>
<dbReference type="STRING" id="408657.SAMN04487995_6023"/>
<evidence type="ECO:0000313" key="3">
    <source>
        <dbReference type="Proteomes" id="UP000199532"/>
    </source>
</evidence>
<protein>
    <submittedName>
        <fullName evidence="2">Lantibiotic dehydratase, C terminus</fullName>
    </submittedName>
</protein>
<name>A0A1H7AWL9_9BACT</name>
<dbReference type="Pfam" id="PF04738">
    <property type="entry name" value="Lant_dehydr_N"/>
    <property type="match status" value="1"/>
</dbReference>
<sequence length="879" mass="102331">MRVAAEPISEFKQLELTQTFNSVKNLRELEIKTDELKIDICDQLYIFAKACEDDKSRTLIINNKRKIFNRKRVSFGDIELPTELKENIFLFDKSLEKLDNERALIKEKYIAEVEESQKKLKILSSGKSLWNGLVLSSQTLLKEIIKDLDPQAKQSKRWEEVEDGVIKYLSRIYCKTSPFSTFTNLAIAKISDQKLDGILLVNSNSTSPKSTQSHIRINNSILDWSLSIIKRYQPIKCQLTLRLNPTVNHVDGNYKFLINKGNVETFQTLKKNEALEALEFIFNLYGTSGLSWEELSLLLKNNYIDTELDIINEYINSLIGIGFLEYNIGVSGLSDLWDHKLIQKLKNLRQTPIGDKIVYTLVEVRNIAKNYELAQPLDRLMLMDAAYQLLVSLATFTQNCIHDNSESDPAALKVNIVFPYKAEQIFFEDTTLNLDLSISQSIIEHLNICFDLAESQTIFDGNFDEREKMLTYFIDKFPDSEVDILQFYEVYYRDVKVPKSQLDNNRPIKDAPLDEEIDGLKQRNEKFRTWCEAFHRQIVNRINNEVVKIKHDQIESTNKELDFEPILRKRSFGFIAQSFQENGIEYFVLTGISAGYGKWFSRFLHLFSADITKALRNLNSQFNEKALLLENCDASFFNANMHPPLLPLEILVPNANYSLNAEAQIPITDLKIWLNKEKQRLELVHIPSKKQVHVVDFGFLSLKRRSELFQLLENFTFIENVAFFSVLNSVNAVASAQNRREGLDFDCHPRIVLNEKVILQRKTWIFDKSKLPLRNPSEASWEYFCRINLWRLKHSIPDEVFIYVHERESQVRSKYISRDDYKPQYISFSNAHLVNLLGRLMKKVPVRLKVVEMLPNSNQLLSIGKDKYVMEFIFQSYNY</sequence>
<proteinExistence type="predicted"/>
<feature type="domain" description="Lantibiotic dehydratase N-terminal" evidence="1">
    <location>
        <begin position="129"/>
        <end position="810"/>
    </location>
</feature>
<accession>A0A1H7AWL9</accession>
<evidence type="ECO:0000259" key="1">
    <source>
        <dbReference type="Pfam" id="PF04738"/>
    </source>
</evidence>